<dbReference type="OrthoDB" id="6466734at2"/>
<organism evidence="2 3">
    <name type="scientific">Mixta theicola</name>
    <dbReference type="NCBI Taxonomy" id="1458355"/>
    <lineage>
        <taxon>Bacteria</taxon>
        <taxon>Pseudomonadati</taxon>
        <taxon>Pseudomonadota</taxon>
        <taxon>Gammaproteobacteria</taxon>
        <taxon>Enterobacterales</taxon>
        <taxon>Erwiniaceae</taxon>
        <taxon>Mixta</taxon>
    </lineage>
</organism>
<dbReference type="AlphaFoldDB" id="A0A2K1QEH6"/>
<accession>A0A2K1QEH6</accession>
<evidence type="ECO:0000313" key="2">
    <source>
        <dbReference type="EMBL" id="PNS13430.1"/>
    </source>
</evidence>
<sequence>MRISGWLLCGMGLLTGLTTQATGAVSPPMVAKIIQHQFPMNRAELHTLTDNLFTEYQQQKNIASLIFYSYGMLKLADRFAAENDIIKASEYARSGFFYLDEAAELYENDPRVRYLRARVDAFLTATPGRCVIALSDTQFILNTAMKDDGDMLSHVQYMRYRALHNCGQFKQAAALLTQIKQTHPHLTSLSLALNAVPEWDAGEVTKIVLPLAWGK</sequence>
<gene>
    <name evidence="2" type="ORF">COO59_01040</name>
</gene>
<keyword evidence="1" id="KW-0732">Signal</keyword>
<comment type="caution">
    <text evidence="2">The sequence shown here is derived from an EMBL/GenBank/DDBJ whole genome shotgun (WGS) entry which is preliminary data.</text>
</comment>
<dbReference type="EMBL" id="NWUO01000001">
    <property type="protein sequence ID" value="PNS13430.1"/>
    <property type="molecule type" value="Genomic_DNA"/>
</dbReference>
<keyword evidence="3" id="KW-1185">Reference proteome</keyword>
<proteinExistence type="predicted"/>
<feature type="chain" id="PRO_5014363138" evidence="1">
    <location>
        <begin position="22"/>
        <end position="215"/>
    </location>
</feature>
<reference evidence="3" key="1">
    <citation type="submission" date="2017-09" db="EMBL/GenBank/DDBJ databases">
        <authorList>
            <person name="Palmer M."/>
            <person name="Steenkamp E.T."/>
            <person name="Coetzee M.P."/>
            <person name="Avontuur J.R."/>
            <person name="Van Zyl E."/>
            <person name="Chan W.-Y."/>
            <person name="Blom J."/>
            <person name="Venter S.N."/>
        </authorList>
    </citation>
    <scope>NUCLEOTIDE SEQUENCE [LARGE SCALE GENOMIC DNA]</scope>
    <source>
        <strain evidence="3">QC88-366</strain>
    </source>
</reference>
<dbReference type="RefSeq" id="WP_103057980.1">
    <property type="nucleotide sequence ID" value="NZ_BSOF01000028.1"/>
</dbReference>
<dbReference type="Proteomes" id="UP000236345">
    <property type="component" value="Unassembled WGS sequence"/>
</dbReference>
<protein>
    <submittedName>
        <fullName evidence="2">Uncharacterized protein</fullName>
    </submittedName>
</protein>
<evidence type="ECO:0000313" key="3">
    <source>
        <dbReference type="Proteomes" id="UP000236345"/>
    </source>
</evidence>
<evidence type="ECO:0000256" key="1">
    <source>
        <dbReference type="SAM" id="SignalP"/>
    </source>
</evidence>
<feature type="signal peptide" evidence="1">
    <location>
        <begin position="1"/>
        <end position="21"/>
    </location>
</feature>
<name>A0A2K1QEH6_9GAMM</name>